<name>A0A2H9ZVL4_9ASPA</name>
<reference evidence="1 2" key="1">
    <citation type="journal article" date="2017" name="Nature">
        <title>The Apostasia genome and the evolution of orchids.</title>
        <authorList>
            <person name="Zhang G.Q."/>
            <person name="Liu K.W."/>
            <person name="Li Z."/>
            <person name="Lohaus R."/>
            <person name="Hsiao Y.Y."/>
            <person name="Niu S.C."/>
            <person name="Wang J.Y."/>
            <person name="Lin Y.C."/>
            <person name="Xu Q."/>
            <person name="Chen L.J."/>
            <person name="Yoshida K."/>
            <person name="Fujiwara S."/>
            <person name="Wang Z.W."/>
            <person name="Zhang Y.Q."/>
            <person name="Mitsuda N."/>
            <person name="Wang M."/>
            <person name="Liu G.H."/>
            <person name="Pecoraro L."/>
            <person name="Huang H.X."/>
            <person name="Xiao X.J."/>
            <person name="Lin M."/>
            <person name="Wu X.Y."/>
            <person name="Wu W.L."/>
            <person name="Chen Y.Y."/>
            <person name="Chang S.B."/>
            <person name="Sakamoto S."/>
            <person name="Ohme-Takagi M."/>
            <person name="Yagi M."/>
            <person name="Zeng S.J."/>
            <person name="Shen C.Y."/>
            <person name="Yeh C.M."/>
            <person name="Luo Y.B."/>
            <person name="Tsai W.C."/>
            <person name="Van de Peer Y."/>
            <person name="Liu Z.J."/>
        </authorList>
    </citation>
    <scope>NUCLEOTIDE SEQUENCE [LARGE SCALE GENOMIC DNA]</scope>
    <source>
        <strain evidence="2">cv. Shenzhen</strain>
        <tissue evidence="1">Stem</tissue>
    </source>
</reference>
<evidence type="ECO:0000313" key="1">
    <source>
        <dbReference type="EMBL" id="PKA47314.1"/>
    </source>
</evidence>
<keyword evidence="2" id="KW-1185">Reference proteome</keyword>
<sequence length="319" mass="34335">MDASSCLDIADDLIMPVTPTRTHRLSLACSLSSAFFRAPGPSRSLPAGAWPGLCPREPRPRRPPALRLYHAHALSHTCSSRRVAPASTHAPFAMHPHTPELCRLRCASASRALSSRQRAPVHPKPPQLSISNFLKKNYIVVLGLSDSGAVLCLSDSFLLGHHPTLTLHPLWPRASYAHQLPPGSSSNILYAVGSSSGNAIYLLDFFPDASSPCHVDHSVSDENEGVGVCQNRYIPVSEDVLVCAAHPEIGTIIAGSKVRQPSGFRATRRPMRAGRQWTRHAAAGGLCGRLRITLMPASRAAAGGHAAQPLTRQRPRVRA</sequence>
<dbReference type="STRING" id="1088818.A0A2H9ZVL4"/>
<gene>
    <name evidence="1" type="ORF">AXF42_Ash017259</name>
</gene>
<evidence type="ECO:0000313" key="2">
    <source>
        <dbReference type="Proteomes" id="UP000236161"/>
    </source>
</evidence>
<proteinExistence type="predicted"/>
<dbReference type="AlphaFoldDB" id="A0A2H9ZVL4"/>
<dbReference type="Proteomes" id="UP000236161">
    <property type="component" value="Unassembled WGS sequence"/>
</dbReference>
<protein>
    <submittedName>
        <fullName evidence="1">Uncharacterized protein</fullName>
    </submittedName>
</protein>
<accession>A0A2H9ZVL4</accession>
<dbReference type="OrthoDB" id="10260946at2759"/>
<organism evidence="1 2">
    <name type="scientific">Apostasia shenzhenica</name>
    <dbReference type="NCBI Taxonomy" id="1088818"/>
    <lineage>
        <taxon>Eukaryota</taxon>
        <taxon>Viridiplantae</taxon>
        <taxon>Streptophyta</taxon>
        <taxon>Embryophyta</taxon>
        <taxon>Tracheophyta</taxon>
        <taxon>Spermatophyta</taxon>
        <taxon>Magnoliopsida</taxon>
        <taxon>Liliopsida</taxon>
        <taxon>Asparagales</taxon>
        <taxon>Orchidaceae</taxon>
        <taxon>Apostasioideae</taxon>
        <taxon>Apostasia</taxon>
    </lineage>
</organism>
<dbReference type="EMBL" id="KZ453531">
    <property type="protein sequence ID" value="PKA47314.1"/>
    <property type="molecule type" value="Genomic_DNA"/>
</dbReference>